<sequence>MERYSFPDLAPEDIYTQLKDSLGITISSLEEILRPSPNAIKIIYIQLLQIVFHKQRDDFLLIKSCNPKLNKSVELHDNAISYLNLYKHLTRVLSQIGCKADPLRITDLTTPDPRRTVRFLSAFINFIRFMIEEQELIFVQNPETTLSRVAAEECNKTKEEYERKYAEVQMLKKQNQEKFPIIEQKKVKIDQLGREKEKIENERKKIEKEVKVLEAEAAGLNEAMFYLNNSDTEINQEYSKFRSENEGNCDEEVMEKIKYMEKVINIVKEAKLLVENCEDVKKKCGELENQVSVQKKQAKDLEESIALIKMDLPSFDNIESLASDASLLRLGDLIKEKQTEKTYLLQEKENLEQELVDKRDQLSSLKDQFSSKKAKYQEEIKILETEHSKIIKKAEEYKEKVVSMIKKSQVELENKENYSYSK</sequence>
<keyword evidence="12" id="KW-1185">Reference proteome</keyword>
<evidence type="ECO:0000256" key="7">
    <source>
        <dbReference type="ARBA" id="ARBA00023306"/>
    </source>
</evidence>
<feature type="domain" description="Kinetochore protein Nuf2 N-terminal" evidence="10">
    <location>
        <begin position="4"/>
        <end position="136"/>
    </location>
</feature>
<dbReference type="Proteomes" id="UP001162131">
    <property type="component" value="Unassembled WGS sequence"/>
</dbReference>
<dbReference type="InterPro" id="IPR038275">
    <property type="entry name" value="Nuf2_N_sf"/>
</dbReference>
<dbReference type="GO" id="GO:0051301">
    <property type="term" value="P:cell division"/>
    <property type="evidence" value="ECO:0007669"/>
    <property type="project" value="UniProtKB-KW"/>
</dbReference>
<reference evidence="11" key="1">
    <citation type="submission" date="2021-09" db="EMBL/GenBank/DDBJ databases">
        <authorList>
            <consortium name="AG Swart"/>
            <person name="Singh M."/>
            <person name="Singh A."/>
            <person name="Seah K."/>
            <person name="Emmerich C."/>
        </authorList>
    </citation>
    <scope>NUCLEOTIDE SEQUENCE</scope>
    <source>
        <strain evidence="11">ATCC30299</strain>
    </source>
</reference>
<proteinExistence type="inferred from homology"/>
<evidence type="ECO:0000259" key="10">
    <source>
        <dbReference type="Pfam" id="PF03800"/>
    </source>
</evidence>
<comment type="similarity">
    <text evidence="2">Belongs to the NUF2 family.</text>
</comment>
<dbReference type="InterPro" id="IPR005549">
    <property type="entry name" value="Kinetochore_Nuf2_N"/>
</dbReference>
<dbReference type="GO" id="GO:0031262">
    <property type="term" value="C:Ndc80 complex"/>
    <property type="evidence" value="ECO:0007669"/>
    <property type="project" value="InterPro"/>
</dbReference>
<organism evidence="11 12">
    <name type="scientific">Blepharisma stoltei</name>
    <dbReference type="NCBI Taxonomy" id="1481888"/>
    <lineage>
        <taxon>Eukaryota</taxon>
        <taxon>Sar</taxon>
        <taxon>Alveolata</taxon>
        <taxon>Ciliophora</taxon>
        <taxon>Postciliodesmatophora</taxon>
        <taxon>Heterotrichea</taxon>
        <taxon>Heterotrichida</taxon>
        <taxon>Blepharismidae</taxon>
        <taxon>Blepharisma</taxon>
    </lineage>
</organism>
<evidence type="ECO:0000256" key="3">
    <source>
        <dbReference type="ARBA" id="ARBA00022454"/>
    </source>
</evidence>
<dbReference type="EMBL" id="CAJZBQ010000062">
    <property type="protein sequence ID" value="CAG9335551.1"/>
    <property type="molecule type" value="Genomic_DNA"/>
</dbReference>
<evidence type="ECO:0000256" key="2">
    <source>
        <dbReference type="ARBA" id="ARBA00005498"/>
    </source>
</evidence>
<dbReference type="Gene3D" id="1.10.418.60">
    <property type="entry name" value="Ncd80 complex, Nuf2 subunit"/>
    <property type="match status" value="1"/>
</dbReference>
<evidence type="ECO:0000256" key="9">
    <source>
        <dbReference type="SAM" id="Coils"/>
    </source>
</evidence>
<evidence type="ECO:0000313" key="12">
    <source>
        <dbReference type="Proteomes" id="UP001162131"/>
    </source>
</evidence>
<comment type="subcellular location">
    <subcellularLocation>
        <location evidence="1">Chromosome</location>
        <location evidence="1">Centromere</location>
    </subcellularLocation>
</comment>
<keyword evidence="5" id="KW-0498">Mitosis</keyword>
<evidence type="ECO:0000313" key="11">
    <source>
        <dbReference type="EMBL" id="CAG9335551.1"/>
    </source>
</evidence>
<evidence type="ECO:0000256" key="4">
    <source>
        <dbReference type="ARBA" id="ARBA00022618"/>
    </source>
</evidence>
<keyword evidence="4" id="KW-0132">Cell division</keyword>
<name>A0AAU9KN91_9CILI</name>
<keyword evidence="8" id="KW-0137">Centromere</keyword>
<keyword evidence="3" id="KW-0158">Chromosome</keyword>
<dbReference type="AlphaFoldDB" id="A0AAU9KN91"/>
<keyword evidence="6 9" id="KW-0175">Coiled coil</keyword>
<feature type="coiled-coil region" evidence="9">
    <location>
        <begin position="270"/>
        <end position="304"/>
    </location>
</feature>
<evidence type="ECO:0000256" key="6">
    <source>
        <dbReference type="ARBA" id="ARBA00023054"/>
    </source>
</evidence>
<keyword evidence="7" id="KW-0131">Cell cycle</keyword>
<dbReference type="Pfam" id="PF03800">
    <property type="entry name" value="Nuf2"/>
    <property type="match status" value="1"/>
</dbReference>
<protein>
    <recommendedName>
        <fullName evidence="10">Kinetochore protein Nuf2 N-terminal domain-containing protein</fullName>
    </recommendedName>
</protein>
<evidence type="ECO:0000256" key="5">
    <source>
        <dbReference type="ARBA" id="ARBA00022776"/>
    </source>
</evidence>
<feature type="coiled-coil region" evidence="9">
    <location>
        <begin position="334"/>
        <end position="400"/>
    </location>
</feature>
<accession>A0AAU9KN91</accession>
<comment type="caution">
    <text evidence="11">The sequence shown here is derived from an EMBL/GenBank/DDBJ whole genome shotgun (WGS) entry which is preliminary data.</text>
</comment>
<feature type="coiled-coil region" evidence="9">
    <location>
        <begin position="151"/>
        <end position="223"/>
    </location>
</feature>
<evidence type="ECO:0000256" key="8">
    <source>
        <dbReference type="ARBA" id="ARBA00023328"/>
    </source>
</evidence>
<evidence type="ECO:0000256" key="1">
    <source>
        <dbReference type="ARBA" id="ARBA00004584"/>
    </source>
</evidence>
<gene>
    <name evidence="11" type="ORF">BSTOLATCC_MIC64017</name>
</gene>